<evidence type="ECO:0000313" key="3">
    <source>
        <dbReference type="EMBL" id="MBW75418.1"/>
    </source>
</evidence>
<dbReference type="EMBL" id="GGFL01011240">
    <property type="protein sequence ID" value="MBW75418.1"/>
    <property type="molecule type" value="Transcribed_RNA"/>
</dbReference>
<name>A0A2M4DE63_ANODA</name>
<dbReference type="AlphaFoldDB" id="A0A2M4DE63"/>
<keyword evidence="2" id="KW-0732">Signal</keyword>
<sequence length="152" mass="15489">MVVVEPVVVEVVVVVVVAVATDVVDDGDSRRLLSPVTGAGTVPPPTVATSGATAVCAPSTVCARISRLRSRVGRCSSAALSSDSFFSMLFSWRRSSVSLDSGLSGSNSNRSVAAASPGGESPPFERPAVVGAAPCDAIPEPSLWLRVSCSSR</sequence>
<accession>A0A2M4DE63</accession>
<feature type="chain" id="PRO_5014649832" evidence="2">
    <location>
        <begin position="21"/>
        <end position="152"/>
    </location>
</feature>
<reference evidence="3" key="1">
    <citation type="submission" date="2018-01" db="EMBL/GenBank/DDBJ databases">
        <title>An insight into the sialome of Amazonian anophelines.</title>
        <authorList>
            <person name="Ribeiro J.M."/>
            <person name="Scarpassa V."/>
            <person name="Calvo E."/>
        </authorList>
    </citation>
    <scope>NUCLEOTIDE SEQUENCE</scope>
</reference>
<proteinExistence type="predicted"/>
<feature type="compositionally biased region" description="Low complexity" evidence="1">
    <location>
        <begin position="99"/>
        <end position="112"/>
    </location>
</feature>
<organism evidence="3">
    <name type="scientific">Anopheles darlingi</name>
    <name type="common">Mosquito</name>
    <dbReference type="NCBI Taxonomy" id="43151"/>
    <lineage>
        <taxon>Eukaryota</taxon>
        <taxon>Metazoa</taxon>
        <taxon>Ecdysozoa</taxon>
        <taxon>Arthropoda</taxon>
        <taxon>Hexapoda</taxon>
        <taxon>Insecta</taxon>
        <taxon>Pterygota</taxon>
        <taxon>Neoptera</taxon>
        <taxon>Endopterygota</taxon>
        <taxon>Diptera</taxon>
        <taxon>Nematocera</taxon>
        <taxon>Culicoidea</taxon>
        <taxon>Culicidae</taxon>
        <taxon>Anophelinae</taxon>
        <taxon>Anopheles</taxon>
    </lineage>
</organism>
<feature type="region of interest" description="Disordered" evidence="1">
    <location>
        <begin position="99"/>
        <end position="126"/>
    </location>
</feature>
<feature type="signal peptide" evidence="2">
    <location>
        <begin position="1"/>
        <end position="20"/>
    </location>
</feature>
<protein>
    <submittedName>
        <fullName evidence="3">Putative secreted protein</fullName>
    </submittedName>
</protein>
<evidence type="ECO:0000256" key="2">
    <source>
        <dbReference type="SAM" id="SignalP"/>
    </source>
</evidence>
<evidence type="ECO:0000256" key="1">
    <source>
        <dbReference type="SAM" id="MobiDB-lite"/>
    </source>
</evidence>